<organism evidence="8 9">
    <name type="scientific">Chanos chanos</name>
    <name type="common">Milkfish</name>
    <name type="synonym">Mugil chanos</name>
    <dbReference type="NCBI Taxonomy" id="29144"/>
    <lineage>
        <taxon>Eukaryota</taxon>
        <taxon>Metazoa</taxon>
        <taxon>Chordata</taxon>
        <taxon>Craniata</taxon>
        <taxon>Vertebrata</taxon>
        <taxon>Euteleostomi</taxon>
        <taxon>Actinopterygii</taxon>
        <taxon>Neopterygii</taxon>
        <taxon>Teleostei</taxon>
        <taxon>Ostariophysi</taxon>
        <taxon>Gonorynchiformes</taxon>
        <taxon>Chanidae</taxon>
        <taxon>Chanos</taxon>
    </lineage>
</organism>
<evidence type="ECO:0000313" key="9">
    <source>
        <dbReference type="RefSeq" id="XP_030635304.1"/>
    </source>
</evidence>
<evidence type="ECO:0000259" key="6">
    <source>
        <dbReference type="PROSITE" id="PS50145"/>
    </source>
</evidence>
<keyword evidence="3" id="KW-0833">Ubl conjugation pathway</keyword>
<dbReference type="Proteomes" id="UP000504632">
    <property type="component" value="Chromosome 7"/>
</dbReference>
<dbReference type="Gene3D" id="3.30.40.150">
    <property type="entry name" value="TRAF-like zinc-finger, N-terminal subdomain"/>
    <property type="match status" value="1"/>
</dbReference>
<reference evidence="9" key="1">
    <citation type="submission" date="2025-08" db="UniProtKB">
        <authorList>
            <consortium name="RefSeq"/>
        </authorList>
    </citation>
    <scope>IDENTIFICATION</scope>
</reference>
<evidence type="ECO:0000256" key="5">
    <source>
        <dbReference type="PROSITE-ProRule" id="PRU00207"/>
    </source>
</evidence>
<keyword evidence="1 5" id="KW-0479">Metal-binding</keyword>
<evidence type="ECO:0000256" key="1">
    <source>
        <dbReference type="ARBA" id="ARBA00022723"/>
    </source>
</evidence>
<dbReference type="OrthoDB" id="5918172at2759"/>
<keyword evidence="8" id="KW-1185">Reference proteome</keyword>
<dbReference type="InterPro" id="IPR001293">
    <property type="entry name" value="Znf_TRAF"/>
</dbReference>
<dbReference type="GeneID" id="115816490"/>
<evidence type="ECO:0000256" key="3">
    <source>
        <dbReference type="ARBA" id="ARBA00022786"/>
    </source>
</evidence>
<feature type="domain" description="F-box" evidence="7">
    <location>
        <begin position="553"/>
        <end position="607"/>
    </location>
</feature>
<accession>A0A6J2VU80</accession>
<dbReference type="Pfam" id="PF15966">
    <property type="entry name" value="F-box_4"/>
    <property type="match status" value="1"/>
</dbReference>
<dbReference type="Gene3D" id="3.30.40.10">
    <property type="entry name" value="Zinc/RING finger domain, C3HC4 (zinc finger)"/>
    <property type="match status" value="1"/>
</dbReference>
<dbReference type="RefSeq" id="XP_030635304.1">
    <property type="nucleotide sequence ID" value="XM_030779444.1"/>
</dbReference>
<feature type="domain" description="TRAF-type" evidence="6">
    <location>
        <begin position="61"/>
        <end position="103"/>
    </location>
</feature>
<dbReference type="GO" id="GO:0008270">
    <property type="term" value="F:zinc ion binding"/>
    <property type="evidence" value="ECO:0007669"/>
    <property type="project" value="UniProtKB-KW"/>
</dbReference>
<evidence type="ECO:0000256" key="4">
    <source>
        <dbReference type="ARBA" id="ARBA00022833"/>
    </source>
</evidence>
<name>A0A6J2VU80_CHACN</name>
<dbReference type="Pfam" id="PF15965">
    <property type="entry name" value="zf-TRAF_2"/>
    <property type="match status" value="1"/>
</dbReference>
<dbReference type="GO" id="GO:0061630">
    <property type="term" value="F:ubiquitin protein ligase activity"/>
    <property type="evidence" value="ECO:0007669"/>
    <property type="project" value="InterPro"/>
</dbReference>
<dbReference type="AlphaFoldDB" id="A0A6J2VU80"/>
<dbReference type="InterPro" id="IPR036047">
    <property type="entry name" value="F-box-like_dom_sf"/>
</dbReference>
<protein>
    <submittedName>
        <fullName evidence="9">F-box protein 40.1</fullName>
    </submittedName>
</protein>
<dbReference type="GO" id="GO:0005737">
    <property type="term" value="C:cytoplasm"/>
    <property type="evidence" value="ECO:0007669"/>
    <property type="project" value="TreeGrafter"/>
</dbReference>
<proteinExistence type="predicted"/>
<dbReference type="InterPro" id="IPR013083">
    <property type="entry name" value="Znf_RING/FYVE/PHD"/>
</dbReference>
<keyword evidence="4 5" id="KW-0862">Zinc</keyword>
<dbReference type="PANTHER" id="PTHR15933">
    <property type="entry name" value="PROTEIN CBG16327"/>
    <property type="match status" value="1"/>
</dbReference>
<dbReference type="CTD" id="100005140"/>
<dbReference type="InterPro" id="IPR043013">
    <property type="entry name" value="Znf_TRAF_N"/>
</dbReference>
<dbReference type="InParanoid" id="A0A6J2VU80"/>
<dbReference type="InterPro" id="IPR031890">
    <property type="entry name" value="Fbxo30/Fbxo40"/>
</dbReference>
<evidence type="ECO:0000259" key="7">
    <source>
        <dbReference type="PROSITE" id="PS50181"/>
    </source>
</evidence>
<dbReference type="CDD" id="cd22101">
    <property type="entry name" value="F-box_FBXO30-like"/>
    <property type="match status" value="1"/>
</dbReference>
<dbReference type="SUPFAM" id="SSF81383">
    <property type="entry name" value="F-box domain"/>
    <property type="match status" value="1"/>
</dbReference>
<evidence type="ECO:0000256" key="2">
    <source>
        <dbReference type="ARBA" id="ARBA00022771"/>
    </source>
</evidence>
<sequence length="687" mass="78674">MNEHNSSMVRQRTPTSKLHRHCESCHSRRCRTPIEISVSCLLINCRLLCGAVFHLCKEEEHKLLCPNEKVPCLNAHYGCPFTLCRSQLAKHLEVCPASVVCCSMDWNRWPIEEEDNAEFYQNILRETYQEEPLDLAMALRDQRHLFQSLKMKALFPELIEKVKEADPPVLAKEEGAVGGDLLADEQAGASASADTTSNPELQEVGLTQEEREALARNPHVGDLDSYSAWERMFSMELSGCKHTIKALGTKPEPSTSRERRLPISPYKLETVEERPEQPGKETPAPAANIPDFCPYGMDEEKFIIASALFACDKNPKKKFIYKSVEPMKIKTVRTFRFPASYRAKSTRIRNPSRNKRISKEVDTADLGFQLEDLPKWDEVQATILCSLEKELRGHLIAEASVTDGLLVDEGTQTYDFHSAPFKQDTSLADLTADRPLKLHVQVQTESVTRRHNKSSSVFTYLCCQSFRRDEFASHFKNVHSDIHTCVSGWFEQRCPLSYLGCTYTQKRFQPSTHRATVTYDKELSTFCLRPDVPPILQESMKPVTSERKRARNLDPLSTLPFEVLVHIAGFLDSFTLSQLALVSKFMREVCAVLLHERGMVTLKWEKKTYSHGGFCWRSRKQVWQFSNLFSTVRCWRFDEFPPISEHLKVCPYYNTERKTDPFPLTGVFQSQDTDVKSQSLVSMFLKN</sequence>
<keyword evidence="2 5" id="KW-0863">Zinc-finger</keyword>
<dbReference type="PANTHER" id="PTHR15933:SF21">
    <property type="entry name" value="F-BOX ONLY PROTEIN 40"/>
    <property type="match status" value="1"/>
</dbReference>
<dbReference type="InterPro" id="IPR001810">
    <property type="entry name" value="F-box_dom"/>
</dbReference>
<feature type="zinc finger region" description="TRAF-type" evidence="5">
    <location>
        <begin position="61"/>
        <end position="103"/>
    </location>
</feature>
<dbReference type="PROSITE" id="PS50145">
    <property type="entry name" value="ZF_TRAF"/>
    <property type="match status" value="1"/>
</dbReference>
<dbReference type="SUPFAM" id="SSF49599">
    <property type="entry name" value="TRAF domain-like"/>
    <property type="match status" value="1"/>
</dbReference>
<dbReference type="PROSITE" id="PS50181">
    <property type="entry name" value="FBOX"/>
    <property type="match status" value="1"/>
</dbReference>
<gene>
    <name evidence="9" type="primary">fbxo40.1</name>
</gene>
<dbReference type="Gene3D" id="1.20.1280.50">
    <property type="match status" value="1"/>
</dbReference>
<evidence type="ECO:0000313" key="8">
    <source>
        <dbReference type="Proteomes" id="UP000504632"/>
    </source>
</evidence>